<gene>
    <name evidence="1" type="ORF">IV203_027259</name>
</gene>
<organism evidence="1 2">
    <name type="scientific">Nitzschia inconspicua</name>
    <dbReference type="NCBI Taxonomy" id="303405"/>
    <lineage>
        <taxon>Eukaryota</taxon>
        <taxon>Sar</taxon>
        <taxon>Stramenopiles</taxon>
        <taxon>Ochrophyta</taxon>
        <taxon>Bacillariophyta</taxon>
        <taxon>Bacillariophyceae</taxon>
        <taxon>Bacillariophycidae</taxon>
        <taxon>Bacillariales</taxon>
        <taxon>Bacillariaceae</taxon>
        <taxon>Nitzschia</taxon>
    </lineage>
</organism>
<comment type="caution">
    <text evidence="1">The sequence shown here is derived from an EMBL/GenBank/DDBJ whole genome shotgun (WGS) entry which is preliminary data.</text>
</comment>
<dbReference type="AlphaFoldDB" id="A0A9K3LWT8"/>
<accession>A0A9K3LWT8</accession>
<protein>
    <submittedName>
        <fullName evidence="1">Uncharacterized protein</fullName>
    </submittedName>
</protein>
<reference evidence="1" key="1">
    <citation type="journal article" date="2021" name="Sci. Rep.">
        <title>Diploid genomic architecture of Nitzschia inconspicua, an elite biomass production diatom.</title>
        <authorList>
            <person name="Oliver A."/>
            <person name="Podell S."/>
            <person name="Pinowska A."/>
            <person name="Traller J.C."/>
            <person name="Smith S.R."/>
            <person name="McClure R."/>
            <person name="Beliaev A."/>
            <person name="Bohutskyi P."/>
            <person name="Hill E.A."/>
            <person name="Rabines A."/>
            <person name="Zheng H."/>
            <person name="Allen L.Z."/>
            <person name="Kuo A."/>
            <person name="Grigoriev I.V."/>
            <person name="Allen A.E."/>
            <person name="Hazlebeck D."/>
            <person name="Allen E.E."/>
        </authorList>
    </citation>
    <scope>NUCLEOTIDE SEQUENCE</scope>
    <source>
        <strain evidence="1">Hildebrandi</strain>
    </source>
</reference>
<dbReference type="EMBL" id="JAGRRH010000005">
    <property type="protein sequence ID" value="KAG7369513.1"/>
    <property type="molecule type" value="Genomic_DNA"/>
</dbReference>
<dbReference type="Proteomes" id="UP000693970">
    <property type="component" value="Unassembled WGS sequence"/>
</dbReference>
<proteinExistence type="predicted"/>
<evidence type="ECO:0000313" key="1">
    <source>
        <dbReference type="EMBL" id="KAG7369513.1"/>
    </source>
</evidence>
<name>A0A9K3LWT8_9STRA</name>
<sequence>MVSGLDLSVNLIYPRSDIAVLSATRYFQHSGWVIKKHNLSGWTRDMHYAIYNTAIACTSTGTISSGVMIHRMWILVTLYAAPWLEASDSLSFRFDTNSSRLHDADTREDQQQINRAAPFCLDIFSLPRPHLVTLNLSLDPTVTGLFKCRH</sequence>
<keyword evidence="2" id="KW-1185">Reference proteome</keyword>
<reference evidence="1" key="2">
    <citation type="submission" date="2021-04" db="EMBL/GenBank/DDBJ databases">
        <authorList>
            <person name="Podell S."/>
        </authorList>
    </citation>
    <scope>NUCLEOTIDE SEQUENCE</scope>
    <source>
        <strain evidence="1">Hildebrandi</strain>
    </source>
</reference>
<evidence type="ECO:0000313" key="2">
    <source>
        <dbReference type="Proteomes" id="UP000693970"/>
    </source>
</evidence>